<dbReference type="PANTHER" id="PTHR18945">
    <property type="entry name" value="NEUROTRANSMITTER GATED ION CHANNEL"/>
    <property type="match status" value="1"/>
</dbReference>
<comment type="subcellular location">
    <subcellularLocation>
        <location evidence="2">Cell membrane</location>
    </subcellularLocation>
    <subcellularLocation>
        <location evidence="1">Membrane</location>
        <topology evidence="1">Multi-pass membrane protein</topology>
    </subcellularLocation>
</comment>
<feature type="transmembrane region" description="Helical" evidence="11">
    <location>
        <begin position="324"/>
        <end position="346"/>
    </location>
</feature>
<dbReference type="Pfam" id="PF02931">
    <property type="entry name" value="Neur_chan_LBD"/>
    <property type="match status" value="1"/>
</dbReference>
<feature type="transmembrane region" description="Helical" evidence="11">
    <location>
        <begin position="256"/>
        <end position="279"/>
    </location>
</feature>
<dbReference type="OrthoDB" id="407674at2759"/>
<comment type="caution">
    <text evidence="14">The sequence shown here is derived from an EMBL/GenBank/DDBJ whole genome shotgun (WGS) entry which is preliminary data.</text>
</comment>
<dbReference type="GO" id="GO:0004888">
    <property type="term" value="F:transmembrane signaling receptor activity"/>
    <property type="evidence" value="ECO:0007669"/>
    <property type="project" value="InterPro"/>
</dbReference>
<dbReference type="InterPro" id="IPR006201">
    <property type="entry name" value="Neur_channel"/>
</dbReference>
<protein>
    <submittedName>
        <fullName evidence="14">Glycine receptor subunit alpha-3</fullName>
    </submittedName>
</protein>
<feature type="transmembrane region" description="Helical" evidence="11">
    <location>
        <begin position="291"/>
        <end position="312"/>
    </location>
</feature>
<evidence type="ECO:0000256" key="4">
    <source>
        <dbReference type="ARBA" id="ARBA00022475"/>
    </source>
</evidence>
<evidence type="ECO:0000256" key="2">
    <source>
        <dbReference type="ARBA" id="ARBA00004236"/>
    </source>
</evidence>
<evidence type="ECO:0000256" key="10">
    <source>
        <dbReference type="ARBA" id="ARBA00023303"/>
    </source>
</evidence>
<dbReference type="InterPro" id="IPR006028">
    <property type="entry name" value="GABAA/Glycine_rcpt"/>
</dbReference>
<dbReference type="PRINTS" id="PR00252">
    <property type="entry name" value="NRIONCHANNEL"/>
</dbReference>
<dbReference type="GO" id="GO:0005230">
    <property type="term" value="F:extracellular ligand-gated monoatomic ion channel activity"/>
    <property type="evidence" value="ECO:0007669"/>
    <property type="project" value="InterPro"/>
</dbReference>
<dbReference type="PRINTS" id="PR00253">
    <property type="entry name" value="GABAARECEPTR"/>
</dbReference>
<keyword evidence="4" id="KW-1003">Cell membrane</keyword>
<feature type="domain" description="Neurotransmitter-gated ion-channel ligand-binding" evidence="12">
    <location>
        <begin position="49"/>
        <end position="255"/>
    </location>
</feature>
<proteinExistence type="inferred from homology"/>
<gene>
    <name evidence="14" type="ORF">HOLleu_13326</name>
</gene>
<dbReference type="AlphaFoldDB" id="A0A9Q1CCT3"/>
<dbReference type="InterPro" id="IPR036719">
    <property type="entry name" value="Neuro-gated_channel_TM_sf"/>
</dbReference>
<dbReference type="Pfam" id="PF02932">
    <property type="entry name" value="Neur_chan_memb"/>
    <property type="match status" value="1"/>
</dbReference>
<dbReference type="SUPFAM" id="SSF90112">
    <property type="entry name" value="Neurotransmitter-gated ion-channel transmembrane pore"/>
    <property type="match status" value="1"/>
</dbReference>
<organism evidence="14 15">
    <name type="scientific">Holothuria leucospilota</name>
    <name type="common">Black long sea cucumber</name>
    <name type="synonym">Mertensiothuria leucospilota</name>
    <dbReference type="NCBI Taxonomy" id="206669"/>
    <lineage>
        <taxon>Eukaryota</taxon>
        <taxon>Metazoa</taxon>
        <taxon>Echinodermata</taxon>
        <taxon>Eleutherozoa</taxon>
        <taxon>Echinozoa</taxon>
        <taxon>Holothuroidea</taxon>
        <taxon>Aspidochirotacea</taxon>
        <taxon>Aspidochirotida</taxon>
        <taxon>Holothuriidae</taxon>
        <taxon>Holothuria</taxon>
    </lineage>
</organism>
<feature type="chain" id="PRO_5040544262" evidence="11">
    <location>
        <begin position="24"/>
        <end position="491"/>
    </location>
</feature>
<reference evidence="14" key="1">
    <citation type="submission" date="2021-10" db="EMBL/GenBank/DDBJ databases">
        <title>Tropical sea cucumber genome reveals ecological adaptation and Cuvierian tubules defense mechanism.</title>
        <authorList>
            <person name="Chen T."/>
        </authorList>
    </citation>
    <scope>NUCLEOTIDE SEQUENCE</scope>
    <source>
        <strain evidence="14">Nanhai2018</strain>
        <tissue evidence="14">Muscle</tissue>
    </source>
</reference>
<feature type="domain" description="Neurotransmitter-gated ion-channel transmembrane" evidence="13">
    <location>
        <begin position="264"/>
        <end position="479"/>
    </location>
</feature>
<dbReference type="InterPro" id="IPR006029">
    <property type="entry name" value="Neurotrans-gated_channel_TM"/>
</dbReference>
<dbReference type="FunFam" id="2.70.170.10:FF:000014">
    <property type="entry name" value="Glycine receptor subunit beta"/>
    <property type="match status" value="1"/>
</dbReference>
<evidence type="ECO:0000313" key="14">
    <source>
        <dbReference type="EMBL" id="KAJ8042305.1"/>
    </source>
</evidence>
<dbReference type="Gene3D" id="1.20.58.390">
    <property type="entry name" value="Neurotransmitter-gated ion-channel transmembrane domain"/>
    <property type="match status" value="1"/>
</dbReference>
<dbReference type="EMBL" id="JAIZAY010000005">
    <property type="protein sequence ID" value="KAJ8042305.1"/>
    <property type="molecule type" value="Genomic_DNA"/>
</dbReference>
<name>A0A9Q1CCT3_HOLLE</name>
<keyword evidence="6 11" id="KW-0732">Signal</keyword>
<evidence type="ECO:0000259" key="13">
    <source>
        <dbReference type="Pfam" id="PF02932"/>
    </source>
</evidence>
<evidence type="ECO:0000256" key="3">
    <source>
        <dbReference type="ARBA" id="ARBA00022448"/>
    </source>
</evidence>
<comment type="similarity">
    <text evidence="11">Belongs to the ligand-gated ion channel (TC 1.A.9) family.</text>
</comment>
<dbReference type="Gene3D" id="2.70.170.10">
    <property type="entry name" value="Neurotransmitter-gated ion-channel ligand-binding domain"/>
    <property type="match status" value="1"/>
</dbReference>
<dbReference type="Proteomes" id="UP001152320">
    <property type="component" value="Chromosome 5"/>
</dbReference>
<keyword evidence="7 11" id="KW-1133">Transmembrane helix</keyword>
<evidence type="ECO:0000256" key="7">
    <source>
        <dbReference type="ARBA" id="ARBA00022989"/>
    </source>
</evidence>
<keyword evidence="9 11" id="KW-0472">Membrane</keyword>
<dbReference type="InterPro" id="IPR036734">
    <property type="entry name" value="Neur_chan_lig-bd_sf"/>
</dbReference>
<sequence length="491" mass="56623">MDLIPVFNWICLFLLSILCDARGQQSSSYSYWNNQTSEDVIKDPATVVLLNLLGTYDSRLRPDSEGDPTLVSCKIEIISIDSVTEVTMDYKMTLILEEKWNDRRLNFERYDKNLKYIQSKSNMAELWQPDIFFSNEKQAYVHDVTVPNMFIRIMQNGDIIYSMKLSLVLSCAMNFTKFPMDRQRCTTAIESYQSLDEEVRLAWYHENPVRLIKQINLPQYKLDNNLTYSNRCAEGNGIFEGNYTCLEFSFILERELTFYVVQTFLPTSLLVIMSWVSFWIDITQAPARVSLGVTIILTMTTTTTGFGSAAGLPRVSYTKAIDVWFDMCLGFVTMSLLEYAFVHYLWNRDMESKHLQMASRKTRIQLPFIGWQKGKSKPDVEAESAEEVELEVKMGGERYNYSTTYRPLSTKEDDIEGGFVAYNGNAQHGKKHYDRRQDPVAMDAASQGGSLSKLVALNIDRVSRILFPFSFVIAVLAYWILYTYIVDDHFV</sequence>
<evidence type="ECO:0000313" key="15">
    <source>
        <dbReference type="Proteomes" id="UP001152320"/>
    </source>
</evidence>
<accession>A0A9Q1CCT3</accession>
<dbReference type="CDD" id="cd19049">
    <property type="entry name" value="LGIC_TM_anion"/>
    <property type="match status" value="1"/>
</dbReference>
<dbReference type="InterPro" id="IPR018000">
    <property type="entry name" value="Neurotransmitter_ion_chnl_CS"/>
</dbReference>
<keyword evidence="3 11" id="KW-0813">Transport</keyword>
<feature type="transmembrane region" description="Helical" evidence="11">
    <location>
        <begin position="465"/>
        <end position="485"/>
    </location>
</feature>
<dbReference type="NCBIfam" id="TIGR00860">
    <property type="entry name" value="LIC"/>
    <property type="match status" value="1"/>
</dbReference>
<evidence type="ECO:0000256" key="6">
    <source>
        <dbReference type="ARBA" id="ARBA00022729"/>
    </source>
</evidence>
<keyword evidence="8 11" id="KW-0406">Ion transport</keyword>
<keyword evidence="15" id="KW-1185">Reference proteome</keyword>
<evidence type="ECO:0000259" key="12">
    <source>
        <dbReference type="Pfam" id="PF02931"/>
    </source>
</evidence>
<dbReference type="PROSITE" id="PS00236">
    <property type="entry name" value="NEUROTR_ION_CHANNEL"/>
    <property type="match status" value="1"/>
</dbReference>
<keyword evidence="10 11" id="KW-0407">Ion channel</keyword>
<dbReference type="SUPFAM" id="SSF63712">
    <property type="entry name" value="Nicotinic receptor ligand binding domain-like"/>
    <property type="match status" value="1"/>
</dbReference>
<feature type="signal peptide" evidence="11">
    <location>
        <begin position="1"/>
        <end position="23"/>
    </location>
</feature>
<dbReference type="InterPro" id="IPR038050">
    <property type="entry name" value="Neuro_actylchol_rec"/>
</dbReference>
<evidence type="ECO:0000256" key="5">
    <source>
        <dbReference type="ARBA" id="ARBA00022692"/>
    </source>
</evidence>
<evidence type="ECO:0000256" key="11">
    <source>
        <dbReference type="RuleBase" id="RU000687"/>
    </source>
</evidence>
<evidence type="ECO:0000256" key="9">
    <source>
        <dbReference type="ARBA" id="ARBA00023136"/>
    </source>
</evidence>
<dbReference type="InterPro" id="IPR006202">
    <property type="entry name" value="Neur_chan_lig-bd"/>
</dbReference>
<dbReference type="GO" id="GO:0005886">
    <property type="term" value="C:plasma membrane"/>
    <property type="evidence" value="ECO:0007669"/>
    <property type="project" value="UniProtKB-SubCell"/>
</dbReference>
<evidence type="ECO:0000256" key="8">
    <source>
        <dbReference type="ARBA" id="ARBA00023065"/>
    </source>
</evidence>
<evidence type="ECO:0000256" key="1">
    <source>
        <dbReference type="ARBA" id="ARBA00004141"/>
    </source>
</evidence>
<keyword evidence="5 11" id="KW-0812">Transmembrane</keyword>
<keyword evidence="14" id="KW-0675">Receptor</keyword>